<dbReference type="InterPro" id="IPR029034">
    <property type="entry name" value="Cystine-knot_cytokine"/>
</dbReference>
<organism evidence="1 2">
    <name type="scientific">Elysia marginata</name>
    <dbReference type="NCBI Taxonomy" id="1093978"/>
    <lineage>
        <taxon>Eukaryota</taxon>
        <taxon>Metazoa</taxon>
        <taxon>Spiralia</taxon>
        <taxon>Lophotrochozoa</taxon>
        <taxon>Mollusca</taxon>
        <taxon>Gastropoda</taxon>
        <taxon>Heterobranchia</taxon>
        <taxon>Euthyneura</taxon>
        <taxon>Panpulmonata</taxon>
        <taxon>Sacoglossa</taxon>
        <taxon>Placobranchoidea</taxon>
        <taxon>Plakobranchidae</taxon>
        <taxon>Elysia</taxon>
    </lineage>
</organism>
<sequence length="123" mass="13404">MENGTQVLERSDEYILAQNSIREVFFFNQTLVDYFGRTQVIAQINEVGVYQLIRHGLCGTTGACTGRCDQIYVTVPLVVHPTLAGHQVTFSLFKIPGYCTCRVSANAGLNVAGMMLQGSPVSG</sequence>
<keyword evidence="2" id="KW-1185">Reference proteome</keyword>
<dbReference type="EMBL" id="BMAT01002476">
    <property type="protein sequence ID" value="GFS07701.1"/>
    <property type="molecule type" value="Genomic_DNA"/>
</dbReference>
<gene>
    <name evidence="1" type="ORF">ElyMa_001255800</name>
</gene>
<protein>
    <recommendedName>
        <fullName evidence="3">Phospholipid scramblase</fullName>
    </recommendedName>
</protein>
<dbReference type="AlphaFoldDB" id="A0AAV4IHG9"/>
<proteinExistence type="predicted"/>
<evidence type="ECO:0000313" key="1">
    <source>
        <dbReference type="EMBL" id="GFS07701.1"/>
    </source>
</evidence>
<evidence type="ECO:0000313" key="2">
    <source>
        <dbReference type="Proteomes" id="UP000762676"/>
    </source>
</evidence>
<evidence type="ECO:0008006" key="3">
    <source>
        <dbReference type="Google" id="ProtNLM"/>
    </source>
</evidence>
<dbReference type="SUPFAM" id="SSF57501">
    <property type="entry name" value="Cystine-knot cytokines"/>
    <property type="match status" value="1"/>
</dbReference>
<dbReference type="Proteomes" id="UP000762676">
    <property type="component" value="Unassembled WGS sequence"/>
</dbReference>
<comment type="caution">
    <text evidence="1">The sequence shown here is derived from an EMBL/GenBank/DDBJ whole genome shotgun (WGS) entry which is preliminary data.</text>
</comment>
<reference evidence="1 2" key="1">
    <citation type="journal article" date="2021" name="Elife">
        <title>Chloroplast acquisition without the gene transfer in kleptoplastic sea slugs, Plakobranchus ocellatus.</title>
        <authorList>
            <person name="Maeda T."/>
            <person name="Takahashi S."/>
            <person name="Yoshida T."/>
            <person name="Shimamura S."/>
            <person name="Takaki Y."/>
            <person name="Nagai Y."/>
            <person name="Toyoda A."/>
            <person name="Suzuki Y."/>
            <person name="Arimoto A."/>
            <person name="Ishii H."/>
            <person name="Satoh N."/>
            <person name="Nishiyama T."/>
            <person name="Hasebe M."/>
            <person name="Maruyama T."/>
            <person name="Minagawa J."/>
            <person name="Obokata J."/>
            <person name="Shigenobu S."/>
        </authorList>
    </citation>
    <scope>NUCLEOTIDE SEQUENCE [LARGE SCALE GENOMIC DNA]</scope>
</reference>
<name>A0AAV4IHG9_9GAST</name>
<accession>A0AAV4IHG9</accession>